<keyword evidence="4 8" id="KW-1003">Cell membrane</keyword>
<comment type="similarity">
    <text evidence="2 8">Belongs to the 4-toluene sulfonate uptake permease (TSUP) (TC 2.A.102) family.</text>
</comment>
<dbReference type="PANTHER" id="PTHR30269">
    <property type="entry name" value="TRANSMEMBRANE PROTEIN YFCA"/>
    <property type="match status" value="1"/>
</dbReference>
<feature type="transmembrane region" description="Helical" evidence="8">
    <location>
        <begin position="94"/>
        <end position="112"/>
    </location>
</feature>
<feature type="transmembrane region" description="Helical" evidence="8">
    <location>
        <begin position="171"/>
        <end position="191"/>
    </location>
</feature>
<reference evidence="9 10" key="2">
    <citation type="submission" date="2017-09" db="EMBL/GenBank/DDBJ databases">
        <title>Bacillus patelloidae sp. nov., isolated from the intestinal tract of a marine limpet.</title>
        <authorList>
            <person name="Liu R."/>
            <person name="Dong C."/>
            <person name="Shao Z."/>
        </authorList>
    </citation>
    <scope>NUCLEOTIDE SEQUENCE [LARGE SCALE GENOMIC DNA]</scope>
    <source>
        <strain evidence="9 10">SA5d-4</strain>
    </source>
</reference>
<dbReference type="Proteomes" id="UP000217083">
    <property type="component" value="Unassembled WGS sequence"/>
</dbReference>
<evidence type="ECO:0000256" key="1">
    <source>
        <dbReference type="ARBA" id="ARBA00004651"/>
    </source>
</evidence>
<sequence>MTIFLFFLGIVTSFVGTITGGGGLISLPLLLFFGLPIHSAIATNKFSNTFHSLLSLATLVRRKKIDLKPLLPLIPLFLFGGATGAAISSLLSSSILTLLAIVLLITALLLSFRKQNKDSWSTNVVNNVPKKAMPLQFLISLYDGMFGPGSGTLQLHLYYQLRFTYIKAIGIARLQTFLSCLGAAIIFFLHGHLMWEIALPYAVGGLIGSQIALVTAEKVPSQKLKVALNIMTIFLIIQLIMKYF</sequence>
<evidence type="ECO:0000313" key="10">
    <source>
        <dbReference type="Proteomes" id="UP000217083"/>
    </source>
</evidence>
<evidence type="ECO:0000256" key="2">
    <source>
        <dbReference type="ARBA" id="ARBA00009142"/>
    </source>
</evidence>
<reference evidence="10" key="1">
    <citation type="submission" date="2017-08" db="EMBL/GenBank/DDBJ databases">
        <authorList>
            <person name="Huang Z."/>
        </authorList>
    </citation>
    <scope>NUCLEOTIDE SEQUENCE [LARGE SCALE GENOMIC DNA]</scope>
    <source>
        <strain evidence="10">SA5d-4</strain>
    </source>
</reference>
<gene>
    <name evidence="9" type="ORF">CIB95_02185</name>
</gene>
<dbReference type="EMBL" id="NPIA01000001">
    <property type="protein sequence ID" value="OZM58400.1"/>
    <property type="molecule type" value="Genomic_DNA"/>
</dbReference>
<keyword evidence="3" id="KW-0813">Transport</keyword>
<evidence type="ECO:0000256" key="3">
    <source>
        <dbReference type="ARBA" id="ARBA00022448"/>
    </source>
</evidence>
<keyword evidence="10" id="KW-1185">Reference proteome</keyword>
<feature type="transmembrane region" description="Helical" evidence="8">
    <location>
        <begin position="6"/>
        <end position="35"/>
    </location>
</feature>
<comment type="subcellular location">
    <subcellularLocation>
        <location evidence="1 8">Cell membrane</location>
        <topology evidence="1 8">Multi-pass membrane protein</topology>
    </subcellularLocation>
</comment>
<evidence type="ECO:0000256" key="4">
    <source>
        <dbReference type="ARBA" id="ARBA00022475"/>
    </source>
</evidence>
<keyword evidence="6 8" id="KW-1133">Transmembrane helix</keyword>
<dbReference type="InterPro" id="IPR002781">
    <property type="entry name" value="TM_pro_TauE-like"/>
</dbReference>
<evidence type="ECO:0000256" key="7">
    <source>
        <dbReference type="ARBA" id="ARBA00023136"/>
    </source>
</evidence>
<dbReference type="RefSeq" id="WP_094921235.1">
    <property type="nucleotide sequence ID" value="NZ_NPIA01000001.1"/>
</dbReference>
<dbReference type="InterPro" id="IPR052017">
    <property type="entry name" value="TSUP"/>
</dbReference>
<feature type="transmembrane region" description="Helical" evidence="8">
    <location>
        <begin position="197"/>
        <end position="214"/>
    </location>
</feature>
<organism evidence="9 10">
    <name type="scientific">Lottiidibacillus patelloidae</name>
    <dbReference type="NCBI Taxonomy" id="2670334"/>
    <lineage>
        <taxon>Bacteria</taxon>
        <taxon>Bacillati</taxon>
        <taxon>Bacillota</taxon>
        <taxon>Bacilli</taxon>
        <taxon>Bacillales</taxon>
        <taxon>Bacillaceae</taxon>
        <taxon>Lottiidibacillus</taxon>
    </lineage>
</organism>
<evidence type="ECO:0000256" key="5">
    <source>
        <dbReference type="ARBA" id="ARBA00022692"/>
    </source>
</evidence>
<protein>
    <recommendedName>
        <fullName evidence="8">Probable membrane transporter protein</fullName>
    </recommendedName>
</protein>
<evidence type="ECO:0000256" key="6">
    <source>
        <dbReference type="ARBA" id="ARBA00022989"/>
    </source>
</evidence>
<keyword evidence="5 8" id="KW-0812">Transmembrane</keyword>
<feature type="transmembrane region" description="Helical" evidence="8">
    <location>
        <begin position="226"/>
        <end position="243"/>
    </location>
</feature>
<keyword evidence="7 8" id="KW-0472">Membrane</keyword>
<name>A0A263BXK8_9BACI</name>
<evidence type="ECO:0000256" key="8">
    <source>
        <dbReference type="RuleBase" id="RU363041"/>
    </source>
</evidence>
<proteinExistence type="inferred from homology"/>
<dbReference type="GO" id="GO:0005886">
    <property type="term" value="C:plasma membrane"/>
    <property type="evidence" value="ECO:0007669"/>
    <property type="project" value="UniProtKB-SubCell"/>
</dbReference>
<accession>A0A263BXK8</accession>
<dbReference type="Pfam" id="PF01925">
    <property type="entry name" value="TauE"/>
    <property type="match status" value="1"/>
</dbReference>
<comment type="caution">
    <text evidence="9">The sequence shown here is derived from an EMBL/GenBank/DDBJ whole genome shotgun (WGS) entry which is preliminary data.</text>
</comment>
<feature type="transmembrane region" description="Helical" evidence="8">
    <location>
        <begin position="70"/>
        <end position="88"/>
    </location>
</feature>
<evidence type="ECO:0000313" key="9">
    <source>
        <dbReference type="EMBL" id="OZM58400.1"/>
    </source>
</evidence>
<dbReference type="PANTHER" id="PTHR30269:SF0">
    <property type="entry name" value="MEMBRANE TRANSPORTER PROTEIN YFCA-RELATED"/>
    <property type="match status" value="1"/>
</dbReference>
<dbReference type="AlphaFoldDB" id="A0A263BXK8"/>